<dbReference type="InterPro" id="IPR052365">
    <property type="entry name" value="THEM4/THEM5_acyl-CoA_thioest"/>
</dbReference>
<dbReference type="PANTHER" id="PTHR12418:SF19">
    <property type="entry name" value="ACYL-COENZYME A THIOESTERASE THEM4"/>
    <property type="match status" value="1"/>
</dbReference>
<keyword evidence="1" id="KW-0963">Cytoplasm</keyword>
<keyword evidence="2" id="KW-0378">Hydrolase</keyword>
<keyword evidence="4" id="KW-0443">Lipid metabolism</keyword>
<name>A0A3B4ZR08_9TELE</name>
<organism evidence="5">
    <name type="scientific">Stegastes partitus</name>
    <name type="common">bicolor damselfish</name>
    <dbReference type="NCBI Taxonomy" id="144197"/>
    <lineage>
        <taxon>Eukaryota</taxon>
        <taxon>Metazoa</taxon>
        <taxon>Chordata</taxon>
        <taxon>Craniata</taxon>
        <taxon>Vertebrata</taxon>
        <taxon>Euteleostomi</taxon>
        <taxon>Actinopterygii</taxon>
        <taxon>Neopterygii</taxon>
        <taxon>Teleostei</taxon>
        <taxon>Neoteleostei</taxon>
        <taxon>Acanthomorphata</taxon>
        <taxon>Ovalentaria</taxon>
        <taxon>Pomacentridae</taxon>
        <taxon>Stegastes</taxon>
    </lineage>
</organism>
<evidence type="ECO:0000256" key="3">
    <source>
        <dbReference type="ARBA" id="ARBA00022832"/>
    </source>
</evidence>
<dbReference type="Ensembl" id="ENSSPAT00000004283.1">
    <property type="protein sequence ID" value="ENSSPAP00000004197.1"/>
    <property type="gene ID" value="ENSSPAG00000003238.1"/>
</dbReference>
<dbReference type="GO" id="GO:0006631">
    <property type="term" value="P:fatty acid metabolic process"/>
    <property type="evidence" value="ECO:0007669"/>
    <property type="project" value="UniProtKB-KW"/>
</dbReference>
<evidence type="ECO:0000256" key="1">
    <source>
        <dbReference type="ARBA" id="ARBA00022490"/>
    </source>
</evidence>
<keyword evidence="3" id="KW-0276">Fatty acid metabolism</keyword>
<protein>
    <submittedName>
        <fullName evidence="5">Uncharacterized protein</fullName>
    </submittedName>
</protein>
<dbReference type="GeneTree" id="ENSGT00940000182089"/>
<sequence length="220" mass="24463">MLHSSLPLPFSSKSRDFSLPNSSWGSEMKRLYEHYNGQCAAESDGGEQQEGVWRRLPSYNRSLKYATGGVYLSKLIQSKARLFTRNIREQGAAFEYVIFYNKEEQRCVGIFQAGHLLEGPPGVCVTSGASAFTHSWTFCPKTPGCLVLSPIPLGGTVLIESTLDRKEGRKTFISCRVTSDDGSKLEIILKNVLFLNILFPPIFAESLLVCQQIKKVCKGT</sequence>
<dbReference type="InterPro" id="IPR029069">
    <property type="entry name" value="HotDog_dom_sf"/>
</dbReference>
<reference evidence="5" key="1">
    <citation type="submission" date="2023-09" db="UniProtKB">
        <authorList>
            <consortium name="Ensembl"/>
        </authorList>
    </citation>
    <scope>IDENTIFICATION</scope>
</reference>
<evidence type="ECO:0000256" key="2">
    <source>
        <dbReference type="ARBA" id="ARBA00022801"/>
    </source>
</evidence>
<evidence type="ECO:0000256" key="4">
    <source>
        <dbReference type="ARBA" id="ARBA00023098"/>
    </source>
</evidence>
<dbReference type="AlphaFoldDB" id="A0A3B4ZR08"/>
<dbReference type="SUPFAM" id="SSF54637">
    <property type="entry name" value="Thioesterase/thiol ester dehydrase-isomerase"/>
    <property type="match status" value="1"/>
</dbReference>
<dbReference type="Gene3D" id="3.10.129.10">
    <property type="entry name" value="Hotdog Thioesterase"/>
    <property type="match status" value="2"/>
</dbReference>
<proteinExistence type="predicted"/>
<dbReference type="GO" id="GO:0016787">
    <property type="term" value="F:hydrolase activity"/>
    <property type="evidence" value="ECO:0007669"/>
    <property type="project" value="UniProtKB-KW"/>
</dbReference>
<accession>A0A3B4ZR08</accession>
<evidence type="ECO:0000313" key="5">
    <source>
        <dbReference type="Ensembl" id="ENSSPAP00000004197.1"/>
    </source>
</evidence>
<dbReference type="PANTHER" id="PTHR12418">
    <property type="entry name" value="ACYL-COENZYME A THIOESTERASE THEM4"/>
    <property type="match status" value="1"/>
</dbReference>